<reference evidence="1 2" key="1">
    <citation type="journal article" date="2016" name="Stand. Genomic Sci.">
        <title>Complete genome sequence and genomic characterization of Microcystis panniformis FACHB 1757 by third-generation sequencing.</title>
        <authorList>
            <person name="Zhang J.Y."/>
            <person name="Guan R."/>
            <person name="Zhang H.J."/>
            <person name="Li H."/>
            <person name="Xiao P."/>
            <person name="Yu G.L."/>
            <person name="Du L."/>
            <person name="Cao D.M."/>
            <person name="Zhu B.C."/>
            <person name="Li R.H."/>
            <person name="Lu Z.H."/>
        </authorList>
    </citation>
    <scope>NUCLEOTIDE SEQUENCE [LARGE SCALE GENOMIC DNA]</scope>
    <source>
        <strain evidence="1 2">FACHB-1757</strain>
    </source>
</reference>
<dbReference type="EMBL" id="CP011339">
    <property type="protein sequence ID" value="AKV70873.1"/>
    <property type="molecule type" value="Genomic_DNA"/>
</dbReference>
<dbReference type="NCBIfam" id="TIGR03831">
    <property type="entry name" value="YgiT_finger"/>
    <property type="match status" value="1"/>
</dbReference>
<dbReference type="Proteomes" id="UP000068167">
    <property type="component" value="Chromosome"/>
</dbReference>
<dbReference type="Gene3D" id="3.10.20.860">
    <property type="match status" value="1"/>
</dbReference>
<organism evidence="1 2">
    <name type="scientific">Microcystis panniformis FACHB-1757</name>
    <dbReference type="NCBI Taxonomy" id="1638788"/>
    <lineage>
        <taxon>Bacteria</taxon>
        <taxon>Bacillati</taxon>
        <taxon>Cyanobacteriota</taxon>
        <taxon>Cyanophyceae</taxon>
        <taxon>Oscillatoriophycideae</taxon>
        <taxon>Chroococcales</taxon>
        <taxon>Microcystaceae</taxon>
        <taxon>Microcystis</taxon>
    </lineage>
</organism>
<evidence type="ECO:0000313" key="2">
    <source>
        <dbReference type="Proteomes" id="UP000068167"/>
    </source>
</evidence>
<dbReference type="PATRIC" id="fig|1638788.3.peg.6136"/>
<dbReference type="RefSeq" id="WP_052278163.1">
    <property type="nucleotide sequence ID" value="NZ_CP011339.1"/>
</dbReference>
<proteinExistence type="predicted"/>
<dbReference type="InterPro" id="IPR022453">
    <property type="entry name" value="Znf_MqsA-type"/>
</dbReference>
<keyword evidence="2" id="KW-1185">Reference proteome</keyword>
<protein>
    <recommendedName>
        <fullName evidence="3">YgiT-type zinc finger domain protein</fullName>
    </recommendedName>
</protein>
<gene>
    <name evidence="1" type="ORF">VL20_6103</name>
</gene>
<sequence length="72" mass="8087">MECLCCKGQMKRGTAPFAIDRNGYHLSWDAVPAWVCEQCGEVLFEAREVNLIQETLSILDRETAVLVEQALS</sequence>
<dbReference type="AlphaFoldDB" id="A0A0K1SA15"/>
<evidence type="ECO:0008006" key="3">
    <source>
        <dbReference type="Google" id="ProtNLM"/>
    </source>
</evidence>
<dbReference type="KEGG" id="mpk:VL20_6103"/>
<accession>A0A0K1SA15</accession>
<evidence type="ECO:0000313" key="1">
    <source>
        <dbReference type="EMBL" id="AKV70873.1"/>
    </source>
</evidence>
<name>A0A0K1SA15_9CHRO</name>